<dbReference type="Proteomes" id="UP000256900">
    <property type="component" value="Unassembled WGS sequence"/>
</dbReference>
<proteinExistence type="predicted"/>
<evidence type="ECO:0000256" key="2">
    <source>
        <dbReference type="SAM" id="MobiDB-lite"/>
    </source>
</evidence>
<protein>
    <submittedName>
        <fullName evidence="4">Uncharacterized protein (UPF0335 family)</fullName>
    </submittedName>
</protein>
<reference evidence="4 5" key="1">
    <citation type="submission" date="2018-08" db="EMBL/GenBank/DDBJ databases">
        <title>Genomic Encyclopedia of Type Strains, Phase IV (KMG-IV): sequencing the most valuable type-strain genomes for metagenomic binning, comparative biology and taxonomic classification.</title>
        <authorList>
            <person name="Goeker M."/>
        </authorList>
    </citation>
    <scope>NUCLEOTIDE SEQUENCE [LARGE SCALE GENOMIC DNA]</scope>
    <source>
        <strain evidence="4 5">BW863</strain>
    </source>
</reference>
<dbReference type="AlphaFoldDB" id="A0A3D9YWI7"/>
<dbReference type="InterPro" id="IPR046367">
    <property type="entry name" value="GapR-like_DNA-bd"/>
</dbReference>
<feature type="region of interest" description="Disordered" evidence="2">
    <location>
        <begin position="165"/>
        <end position="206"/>
    </location>
</feature>
<evidence type="ECO:0000313" key="4">
    <source>
        <dbReference type="EMBL" id="REF83269.1"/>
    </source>
</evidence>
<dbReference type="EMBL" id="QUMO01000006">
    <property type="protein sequence ID" value="REF83269.1"/>
    <property type="molecule type" value="Genomic_DNA"/>
</dbReference>
<dbReference type="Pfam" id="PF10073">
    <property type="entry name" value="GapR_DNA-bd"/>
    <property type="match status" value="1"/>
</dbReference>
<keyword evidence="5" id="KW-1185">Reference proteome</keyword>
<evidence type="ECO:0000259" key="3">
    <source>
        <dbReference type="Pfam" id="PF10073"/>
    </source>
</evidence>
<feature type="domain" description="GapR-like DNA-binding" evidence="3">
    <location>
        <begin position="32"/>
        <end position="102"/>
    </location>
</feature>
<comment type="caution">
    <text evidence="4">The sequence shown here is derived from an EMBL/GenBank/DDBJ whole genome shotgun (WGS) entry which is preliminary data.</text>
</comment>
<accession>A0A3D9YWI7</accession>
<evidence type="ECO:0000256" key="1">
    <source>
        <dbReference type="SAM" id="Coils"/>
    </source>
</evidence>
<keyword evidence="1" id="KW-0175">Coiled coil</keyword>
<evidence type="ECO:0000313" key="5">
    <source>
        <dbReference type="Proteomes" id="UP000256900"/>
    </source>
</evidence>
<feature type="coiled-coil region" evidence="1">
    <location>
        <begin position="35"/>
        <end position="62"/>
    </location>
</feature>
<organism evidence="4 5">
    <name type="scientific">Methylovirgula ligni</name>
    <dbReference type="NCBI Taxonomy" id="569860"/>
    <lineage>
        <taxon>Bacteria</taxon>
        <taxon>Pseudomonadati</taxon>
        <taxon>Pseudomonadota</taxon>
        <taxon>Alphaproteobacteria</taxon>
        <taxon>Hyphomicrobiales</taxon>
        <taxon>Beijerinckiaceae</taxon>
        <taxon>Methylovirgula</taxon>
    </lineage>
</organism>
<gene>
    <name evidence="4" type="ORF">DES32_3185</name>
</gene>
<dbReference type="GO" id="GO:0003677">
    <property type="term" value="F:DNA binding"/>
    <property type="evidence" value="ECO:0007669"/>
    <property type="project" value="InterPro"/>
</dbReference>
<sequence>MKAALSMMWRGDIANFGDNKMSESHRRNGVAGEELRGYIERIESIRAEKKELSEDEKLVMAEARAAGFDTRTIGYVVKVRSKKPSEVEEAKALADLYLSALGMQKELPLFRTVDLMDVDVTAKEQVVEALKKFVPSAGAIVIEAGGKPLRLTRGEDGEVLVAEVEKPKRDGGGNTSKTKPAKPPADVPDCDPDAAEELGRDAARADVPIIRNPVPVRRSAAAALGSGMAQAIGQRRHGAW</sequence>
<name>A0A3D9YWI7_9HYPH</name>